<dbReference type="EMBL" id="AZBU02000002">
    <property type="protein sequence ID" value="TKR92528.1"/>
    <property type="molecule type" value="Genomic_DNA"/>
</dbReference>
<dbReference type="GO" id="GO:0008270">
    <property type="term" value="F:zinc ion binding"/>
    <property type="evidence" value="ECO:0007669"/>
    <property type="project" value="InterPro"/>
</dbReference>
<evidence type="ECO:0000256" key="6">
    <source>
        <dbReference type="ARBA" id="ARBA00022801"/>
    </source>
</evidence>
<feature type="transmembrane region" description="Helical" evidence="10">
    <location>
        <begin position="967"/>
        <end position="993"/>
    </location>
</feature>
<dbReference type="Pfam" id="PF13620">
    <property type="entry name" value="CarboxypepD_reg"/>
    <property type="match status" value="1"/>
</dbReference>
<dbReference type="GO" id="GO:0016485">
    <property type="term" value="P:protein processing"/>
    <property type="evidence" value="ECO:0007669"/>
    <property type="project" value="TreeGrafter"/>
</dbReference>
<evidence type="ECO:0000256" key="1">
    <source>
        <dbReference type="ARBA" id="ARBA00001947"/>
    </source>
</evidence>
<keyword evidence="10" id="KW-0812">Transmembrane</keyword>
<keyword evidence="10" id="KW-0472">Membrane</keyword>
<dbReference type="Gene3D" id="2.60.40.1120">
    <property type="entry name" value="Carboxypeptidase-like, regulatory domain"/>
    <property type="match status" value="1"/>
</dbReference>
<dbReference type="InterPro" id="IPR057246">
    <property type="entry name" value="CARBOXYPEPT_ZN_1"/>
</dbReference>
<dbReference type="GO" id="GO:0006518">
    <property type="term" value="P:peptide metabolic process"/>
    <property type="evidence" value="ECO:0007669"/>
    <property type="project" value="TreeGrafter"/>
</dbReference>
<feature type="domain" description="Peptidase M14" evidence="12">
    <location>
        <begin position="87"/>
        <end position="383"/>
    </location>
</feature>
<protein>
    <recommendedName>
        <fullName evidence="12">Peptidase M14 domain-containing protein</fullName>
    </recommendedName>
</protein>
<gene>
    <name evidence="13" type="ORF">L596_007165</name>
</gene>
<dbReference type="PANTHER" id="PTHR11532">
    <property type="entry name" value="PROTEASE M14 CARBOXYPEPTIDASE"/>
    <property type="match status" value="1"/>
</dbReference>
<dbReference type="PRINTS" id="PR00765">
    <property type="entry name" value="CRBOXYPTASEA"/>
</dbReference>
<dbReference type="GO" id="GO:0005615">
    <property type="term" value="C:extracellular space"/>
    <property type="evidence" value="ECO:0007669"/>
    <property type="project" value="TreeGrafter"/>
</dbReference>
<evidence type="ECO:0000256" key="10">
    <source>
        <dbReference type="SAM" id="Phobius"/>
    </source>
</evidence>
<evidence type="ECO:0000313" key="14">
    <source>
        <dbReference type="Proteomes" id="UP000298663"/>
    </source>
</evidence>
<evidence type="ECO:0000256" key="8">
    <source>
        <dbReference type="ARBA" id="ARBA00023180"/>
    </source>
</evidence>
<dbReference type="PROSITE" id="PS00132">
    <property type="entry name" value="CARBOXYPEPT_ZN_1"/>
    <property type="match status" value="1"/>
</dbReference>
<organism evidence="13 14">
    <name type="scientific">Steinernema carpocapsae</name>
    <name type="common">Entomopathogenic nematode</name>
    <dbReference type="NCBI Taxonomy" id="34508"/>
    <lineage>
        <taxon>Eukaryota</taxon>
        <taxon>Metazoa</taxon>
        <taxon>Ecdysozoa</taxon>
        <taxon>Nematoda</taxon>
        <taxon>Chromadorea</taxon>
        <taxon>Rhabditida</taxon>
        <taxon>Tylenchina</taxon>
        <taxon>Panagrolaimomorpha</taxon>
        <taxon>Strongyloidoidea</taxon>
        <taxon>Steinernematidae</taxon>
        <taxon>Steinernema</taxon>
    </lineage>
</organism>
<dbReference type="InterPro" id="IPR008969">
    <property type="entry name" value="CarboxyPept-like_regulatory"/>
</dbReference>
<dbReference type="CDD" id="cd11308">
    <property type="entry name" value="Peptidase_M14NE-CP-C_like"/>
    <property type="match status" value="1"/>
</dbReference>
<evidence type="ECO:0000256" key="4">
    <source>
        <dbReference type="ARBA" id="ARBA00022670"/>
    </source>
</evidence>
<keyword evidence="8" id="KW-0325">Glycoprotein</keyword>
<evidence type="ECO:0000256" key="7">
    <source>
        <dbReference type="ARBA" id="ARBA00022833"/>
    </source>
</evidence>
<dbReference type="Proteomes" id="UP000298663">
    <property type="component" value="Unassembled WGS sequence"/>
</dbReference>
<evidence type="ECO:0000256" key="11">
    <source>
        <dbReference type="SAM" id="SignalP"/>
    </source>
</evidence>
<dbReference type="PROSITE" id="PS00133">
    <property type="entry name" value="CARBOXYPEPT_ZN_2"/>
    <property type="match status" value="1"/>
</dbReference>
<evidence type="ECO:0000256" key="5">
    <source>
        <dbReference type="ARBA" id="ARBA00022723"/>
    </source>
</evidence>
<dbReference type="InterPro" id="IPR057247">
    <property type="entry name" value="CARBOXYPEPT_ZN_2"/>
</dbReference>
<dbReference type="FunFam" id="3.40.630.10:FF:000020">
    <property type="entry name" value="Carboxypeptidase D"/>
    <property type="match status" value="1"/>
</dbReference>
<dbReference type="OrthoDB" id="10249045at2759"/>
<dbReference type="AlphaFoldDB" id="A0A4U5P8G8"/>
<dbReference type="STRING" id="34508.A0A4U5P8G8"/>
<dbReference type="InterPro" id="IPR050753">
    <property type="entry name" value="Peptidase_M14_domain"/>
</dbReference>
<dbReference type="CDD" id="cd03858">
    <property type="entry name" value="M14_CP_N-E_like"/>
    <property type="match status" value="1"/>
</dbReference>
<dbReference type="SUPFAM" id="SSF53187">
    <property type="entry name" value="Zn-dependent exopeptidases"/>
    <property type="match status" value="1"/>
</dbReference>
<evidence type="ECO:0000256" key="3">
    <source>
        <dbReference type="ARBA" id="ARBA00022645"/>
    </source>
</evidence>
<keyword evidence="14" id="KW-1185">Reference proteome</keyword>
<dbReference type="SMART" id="SM00631">
    <property type="entry name" value="Zn_pept"/>
    <property type="match status" value="1"/>
</dbReference>
<keyword evidence="11" id="KW-0732">Signal</keyword>
<reference evidence="13 14" key="2">
    <citation type="journal article" date="2019" name="G3 (Bethesda)">
        <title>Hybrid Assembly of the Genome of the Entomopathogenic Nematode Steinernema carpocapsae Identifies the X-Chromosome.</title>
        <authorList>
            <person name="Serra L."/>
            <person name="Macchietto M."/>
            <person name="Macias-Munoz A."/>
            <person name="McGill C.J."/>
            <person name="Rodriguez I.M."/>
            <person name="Rodriguez B."/>
            <person name="Murad R."/>
            <person name="Mortazavi A."/>
        </authorList>
    </citation>
    <scope>NUCLEOTIDE SEQUENCE [LARGE SCALE GENOMIC DNA]</scope>
    <source>
        <strain evidence="13 14">ALL</strain>
    </source>
</reference>
<proteinExistence type="inferred from homology"/>
<dbReference type="GO" id="GO:0004181">
    <property type="term" value="F:metallocarboxypeptidase activity"/>
    <property type="evidence" value="ECO:0007669"/>
    <property type="project" value="InterPro"/>
</dbReference>
<keyword evidence="6" id="KW-0378">Hydrolase</keyword>
<keyword evidence="7" id="KW-0862">Zinc</keyword>
<dbReference type="SUPFAM" id="SSF49464">
    <property type="entry name" value="Carboxypeptidase regulatory domain-like"/>
    <property type="match status" value="1"/>
</dbReference>
<name>A0A4U5P8G8_STECR</name>
<reference evidence="13 14" key="1">
    <citation type="journal article" date="2015" name="Genome Biol.">
        <title>Comparative genomics of Steinernema reveals deeply conserved gene regulatory networks.</title>
        <authorList>
            <person name="Dillman A.R."/>
            <person name="Macchietto M."/>
            <person name="Porter C.F."/>
            <person name="Rogers A."/>
            <person name="Williams B."/>
            <person name="Antoshechkin I."/>
            <person name="Lee M.M."/>
            <person name="Goodwin Z."/>
            <person name="Lu X."/>
            <person name="Lewis E.E."/>
            <person name="Goodrich-Blair H."/>
            <person name="Stock S.P."/>
            <person name="Adams B.J."/>
            <person name="Sternberg P.W."/>
            <person name="Mortazavi A."/>
        </authorList>
    </citation>
    <scope>NUCLEOTIDE SEQUENCE [LARGE SCALE GENOMIC DNA]</scope>
    <source>
        <strain evidence="13 14">ALL</strain>
    </source>
</reference>
<comment type="similarity">
    <text evidence="2 9">Belongs to the peptidase M14 family.</text>
</comment>
<evidence type="ECO:0000259" key="12">
    <source>
        <dbReference type="PROSITE" id="PS52035"/>
    </source>
</evidence>
<sequence length="1035" mass="115428">MGRARLKSSGTLLSVVLLLAGQLFWPTSALDWNSDIVANQEETAKAHHDALYEHFGTLVENGSFFESRETVEKHVGKFVDVPKEKLKNHNYAAMTAWLKEYNLQYPEITKLYSAGKSTQGRELWVLIISRNPEEHEILKPEFKYVGNMHGNEVVGRETLLYLIAILCDNYGKNNYLSSLVNRTRIHIMPSMNPDGYEVGYPGDRVGYSGRANINGIDLNRNFPARFPSHKEQTGGSGLEKETKVVMQWLQAYPFVLSANLHGGSLVANYPYDDSPSMQSVETRSPDDKLFVALAYTYARSHDNMWRTGRRCGLAVNGDTFSNGITNGAGWYQLSGGMQDWQYVHTNALEITIEMGCFKFPTNDMMPKLWDEHKFALLEYMEWVHRGVKGIVSDPTGRPIRDAVLALTKGGSGKNVTTTEDGEFWRLLPPGDYEITISHDDYLPQTIPIKVQLGPASVFNVTLQYPSCTTNDNEKMKMSVRGTGSISICLIAIDNVGSTFLSHVANFTCDRQDASVHDVLSKAKLHIIADVYRNSEHLPYVRAQSPDVLLVFGSGGAPSIIYSAGQNTPKAFNKDAFDGSLEKAFNSTIACENDLESSNIASMIDRMALGKVFEMGISPGCSEYAEDESRNRAAVVGVFTSLLNVVHKDSVKEFAVVPSANPLDHFSPDQVVFSTSAGLDRLEANCEAHMYQVGPMRVVKIGSGHSGPMTLIMSIEQKTETMTYQLASHLCDSQEPDIKNILATSSVVFLPEIPHTQITCHDYTTIIPFEQIINDVMYNIPEIDMVVVLATGGLKVRITDARNSSLVKSLAETYISKHPNMKPDSIEMCSKTSNPQAVLTELQWSNRQWTSPDALLAQTACCYEPRGTGHLFDENVQSMVAVLKKRLQGVSGTFQFPVQENSSPKISLIVQPNRVIPIASNGFFHIALPAGEFELLFEFGTAQPERHTVVITENHSTVLNVRLHFPRAFFSLNTFFIALMALCLLLSFVFCFYMRSQRFRIDRRGDRGDFEAVPLRNADSESESDDELLNFRTLKR</sequence>
<feature type="signal peptide" evidence="11">
    <location>
        <begin position="1"/>
        <end position="29"/>
    </location>
</feature>
<dbReference type="Pfam" id="PF00246">
    <property type="entry name" value="Peptidase_M14"/>
    <property type="match status" value="1"/>
</dbReference>
<dbReference type="Gene3D" id="3.40.630.10">
    <property type="entry name" value="Zn peptidases"/>
    <property type="match status" value="1"/>
</dbReference>
<comment type="cofactor">
    <cofactor evidence="1">
        <name>Zn(2+)</name>
        <dbReference type="ChEBI" id="CHEBI:29105"/>
    </cofactor>
</comment>
<dbReference type="InterPro" id="IPR000834">
    <property type="entry name" value="Peptidase_M14"/>
</dbReference>
<keyword evidence="5" id="KW-0479">Metal-binding</keyword>
<feature type="active site" description="Proton donor/acceptor" evidence="9">
    <location>
        <position position="353"/>
    </location>
</feature>
<dbReference type="PROSITE" id="PS52035">
    <property type="entry name" value="PEPTIDASE_M14"/>
    <property type="match status" value="1"/>
</dbReference>
<accession>A0A4U5P8G8</accession>
<evidence type="ECO:0000256" key="2">
    <source>
        <dbReference type="ARBA" id="ARBA00005988"/>
    </source>
</evidence>
<feature type="chain" id="PRO_5020668883" description="Peptidase M14 domain-containing protein" evidence="11">
    <location>
        <begin position="30"/>
        <end position="1035"/>
    </location>
</feature>
<comment type="caution">
    <text evidence="13">The sequence shown here is derived from an EMBL/GenBank/DDBJ whole genome shotgun (WGS) entry which is preliminary data.</text>
</comment>
<dbReference type="PANTHER" id="PTHR11532:SF62">
    <property type="entry name" value="CARBOXYPEPTIDASE D"/>
    <property type="match status" value="1"/>
</dbReference>
<evidence type="ECO:0000256" key="9">
    <source>
        <dbReference type="PROSITE-ProRule" id="PRU01379"/>
    </source>
</evidence>
<keyword evidence="3" id="KW-0121">Carboxypeptidase</keyword>
<keyword evidence="4" id="KW-0645">Protease</keyword>
<keyword evidence="10" id="KW-1133">Transmembrane helix</keyword>
<evidence type="ECO:0000313" key="13">
    <source>
        <dbReference type="EMBL" id="TKR92528.1"/>
    </source>
</evidence>